<organism evidence="1">
    <name type="scientific">marine sediment metagenome</name>
    <dbReference type="NCBI Taxonomy" id="412755"/>
    <lineage>
        <taxon>unclassified sequences</taxon>
        <taxon>metagenomes</taxon>
        <taxon>ecological metagenomes</taxon>
    </lineage>
</organism>
<protein>
    <submittedName>
        <fullName evidence="1">Uncharacterized protein</fullName>
    </submittedName>
</protein>
<proteinExistence type="predicted"/>
<name>X0ZIA8_9ZZZZ</name>
<dbReference type="AlphaFoldDB" id="X0ZIA8"/>
<sequence>VSGDLKNQAAYWKEHYNTDLGRGTTDEYINNWRKGHER</sequence>
<comment type="caution">
    <text evidence="1">The sequence shown here is derived from an EMBL/GenBank/DDBJ whole genome shotgun (WGS) entry which is preliminary data.</text>
</comment>
<feature type="non-terminal residue" evidence="1">
    <location>
        <position position="1"/>
    </location>
</feature>
<reference evidence="1" key="1">
    <citation type="journal article" date="2014" name="Front. Microbiol.">
        <title>High frequency of phylogenetically diverse reductive dehalogenase-homologous genes in deep subseafloor sedimentary metagenomes.</title>
        <authorList>
            <person name="Kawai M."/>
            <person name="Futagami T."/>
            <person name="Toyoda A."/>
            <person name="Takaki Y."/>
            <person name="Nishi S."/>
            <person name="Hori S."/>
            <person name="Arai W."/>
            <person name="Tsubouchi T."/>
            <person name="Morono Y."/>
            <person name="Uchiyama I."/>
            <person name="Ito T."/>
            <person name="Fujiyama A."/>
            <person name="Inagaki F."/>
            <person name="Takami H."/>
        </authorList>
    </citation>
    <scope>NUCLEOTIDE SEQUENCE</scope>
    <source>
        <strain evidence="1">Expedition CK06-06</strain>
    </source>
</reference>
<gene>
    <name evidence="1" type="ORF">S01H1_83786</name>
</gene>
<dbReference type="EMBL" id="BARS01057034">
    <property type="protein sequence ID" value="GAG48041.1"/>
    <property type="molecule type" value="Genomic_DNA"/>
</dbReference>
<evidence type="ECO:0000313" key="1">
    <source>
        <dbReference type="EMBL" id="GAG48041.1"/>
    </source>
</evidence>
<accession>X0ZIA8</accession>